<dbReference type="Proteomes" id="UP000477782">
    <property type="component" value="Unassembled WGS sequence"/>
</dbReference>
<dbReference type="Pfam" id="PF00534">
    <property type="entry name" value="Glycos_transf_1"/>
    <property type="match status" value="1"/>
</dbReference>
<dbReference type="InterPro" id="IPR001296">
    <property type="entry name" value="Glyco_trans_1"/>
</dbReference>
<accession>A0A6M0QR79</accession>
<dbReference type="SUPFAM" id="SSF53756">
    <property type="entry name" value="UDP-Glycosyltransferase/glycogen phosphorylase"/>
    <property type="match status" value="1"/>
</dbReference>
<feature type="domain" description="Glycosyl transferase family 1" evidence="2">
    <location>
        <begin position="217"/>
        <end position="354"/>
    </location>
</feature>
<reference evidence="3 4" key="1">
    <citation type="submission" date="2020-02" db="EMBL/GenBank/DDBJ databases">
        <authorList>
            <person name="Chen W.-M."/>
        </authorList>
    </citation>
    <scope>NUCLEOTIDE SEQUENCE [LARGE SCALE GENOMIC DNA]</scope>
    <source>
        <strain evidence="3 4">KMS-5</strain>
    </source>
</reference>
<evidence type="ECO:0000313" key="3">
    <source>
        <dbReference type="EMBL" id="NEY90019.1"/>
    </source>
</evidence>
<organism evidence="3 4">
    <name type="scientific">Tabrizicola oligotrophica</name>
    <dbReference type="NCBI Taxonomy" id="2710650"/>
    <lineage>
        <taxon>Bacteria</taxon>
        <taxon>Pseudomonadati</taxon>
        <taxon>Pseudomonadota</taxon>
        <taxon>Alphaproteobacteria</taxon>
        <taxon>Rhodobacterales</taxon>
        <taxon>Paracoccaceae</taxon>
        <taxon>Tabrizicola</taxon>
    </lineage>
</organism>
<evidence type="ECO:0000256" key="1">
    <source>
        <dbReference type="ARBA" id="ARBA00022679"/>
    </source>
</evidence>
<dbReference type="AlphaFoldDB" id="A0A6M0QR79"/>
<dbReference type="PANTHER" id="PTHR46401:SF2">
    <property type="entry name" value="GLYCOSYLTRANSFERASE WBBK-RELATED"/>
    <property type="match status" value="1"/>
</dbReference>
<gene>
    <name evidence="3" type="ORF">G4Z14_06875</name>
</gene>
<sequence>MSRLGRGPLTGIDRVELAYLRHFLSEAAPLFALIRTAAGWLLLDRSGCARLLHLLQAEAPLPPADLLSRLLHRKDKTRARAETAARKTALARAARSGLSRLLRRLPPATTYFNVGHANLTDQGLAALKAAGLSVTVMVHDTIPLDHPEFVRPDTVQVFRRKLAAVAHHADRVIHLTNTTRQGTEAQFARLGRIPPALVAPLGVDLAQPDPAALPEGLAPTPPFYLCLGTIEPRKNHPLLLDVWERLPQPAPTLFIIGNRGWADKDLLARLDALPRGGPVQEINGLSDGAVAALLSRATALLAPSRAEGFGLPPLEAASLGIPVIAADLPVTRETIGNKAVYLPPDDIYSWVEAIVRQSAFPQDGRPGTEPPIRLLWADHFNAVLSLGG</sequence>
<protein>
    <submittedName>
        <fullName evidence="3">Glycosyltransferase family 4 protein</fullName>
    </submittedName>
</protein>
<evidence type="ECO:0000259" key="2">
    <source>
        <dbReference type="Pfam" id="PF00534"/>
    </source>
</evidence>
<dbReference type="GO" id="GO:0016757">
    <property type="term" value="F:glycosyltransferase activity"/>
    <property type="evidence" value="ECO:0007669"/>
    <property type="project" value="InterPro"/>
</dbReference>
<dbReference type="Gene3D" id="3.40.50.2000">
    <property type="entry name" value="Glycogen Phosphorylase B"/>
    <property type="match status" value="1"/>
</dbReference>
<comment type="caution">
    <text evidence="3">The sequence shown here is derived from an EMBL/GenBank/DDBJ whole genome shotgun (WGS) entry which is preliminary data.</text>
</comment>
<name>A0A6M0QR79_9RHOB</name>
<dbReference type="EMBL" id="JAAIVJ010000003">
    <property type="protein sequence ID" value="NEY90019.1"/>
    <property type="molecule type" value="Genomic_DNA"/>
</dbReference>
<keyword evidence="1 3" id="KW-0808">Transferase</keyword>
<proteinExistence type="predicted"/>
<dbReference type="PANTHER" id="PTHR46401">
    <property type="entry name" value="GLYCOSYLTRANSFERASE WBBK-RELATED"/>
    <property type="match status" value="1"/>
</dbReference>
<dbReference type="CDD" id="cd03809">
    <property type="entry name" value="GT4_MtfB-like"/>
    <property type="match status" value="1"/>
</dbReference>
<keyword evidence="4" id="KW-1185">Reference proteome</keyword>
<dbReference type="RefSeq" id="WP_164624066.1">
    <property type="nucleotide sequence ID" value="NZ_JAAIVJ010000003.1"/>
</dbReference>
<evidence type="ECO:0000313" key="4">
    <source>
        <dbReference type="Proteomes" id="UP000477782"/>
    </source>
</evidence>